<dbReference type="Proteomes" id="UP000077856">
    <property type="component" value="Chromosome"/>
</dbReference>
<evidence type="ECO:0000313" key="3">
    <source>
        <dbReference type="Proteomes" id="UP000077856"/>
    </source>
</evidence>
<evidence type="ECO:0000313" key="2">
    <source>
        <dbReference type="EMBL" id="AND38125.1"/>
    </source>
</evidence>
<dbReference type="EMBL" id="CP015506">
    <property type="protein sequence ID" value="AND38125.1"/>
    <property type="molecule type" value="Genomic_DNA"/>
</dbReference>
<evidence type="ECO:0008006" key="4">
    <source>
        <dbReference type="Google" id="ProtNLM"/>
    </source>
</evidence>
<gene>
    <name evidence="2" type="ORF">A361_02950</name>
</gene>
<dbReference type="AlphaFoldDB" id="A0A161JB31"/>
<dbReference type="KEGG" id="bon:A361_02950"/>
<keyword evidence="1" id="KW-0472">Membrane</keyword>
<feature type="transmembrane region" description="Helical" evidence="1">
    <location>
        <begin position="123"/>
        <end position="142"/>
    </location>
</feature>
<accession>A0A161JB31</accession>
<evidence type="ECO:0000256" key="1">
    <source>
        <dbReference type="SAM" id="Phobius"/>
    </source>
</evidence>
<reference evidence="2 3" key="1">
    <citation type="submission" date="2016-04" db="EMBL/GenBank/DDBJ databases">
        <title>Complete genome sequence of Bacillus oceanisediminis strain 2691.</title>
        <authorList>
            <person name="Jeong H."/>
            <person name="Kim H.J."/>
            <person name="Lee D.-W."/>
        </authorList>
    </citation>
    <scope>NUCLEOTIDE SEQUENCE [LARGE SCALE GENOMIC DNA]</scope>
    <source>
        <strain evidence="2 3">2691</strain>
    </source>
</reference>
<dbReference type="STRING" id="1196031.A361_02950"/>
<proteinExistence type="predicted"/>
<feature type="transmembrane region" description="Helical" evidence="1">
    <location>
        <begin position="5"/>
        <end position="23"/>
    </location>
</feature>
<keyword evidence="1" id="KW-0812">Transmembrane</keyword>
<name>A0A161JB31_9BACI</name>
<feature type="transmembrane region" description="Helical" evidence="1">
    <location>
        <begin position="63"/>
        <end position="84"/>
    </location>
</feature>
<feature type="transmembrane region" description="Helical" evidence="1">
    <location>
        <begin position="29"/>
        <end position="51"/>
    </location>
</feature>
<organism evidence="2 3">
    <name type="scientific">Cytobacillus oceanisediminis 2691</name>
    <dbReference type="NCBI Taxonomy" id="1196031"/>
    <lineage>
        <taxon>Bacteria</taxon>
        <taxon>Bacillati</taxon>
        <taxon>Bacillota</taxon>
        <taxon>Bacilli</taxon>
        <taxon>Bacillales</taxon>
        <taxon>Bacillaceae</taxon>
        <taxon>Cytobacillus</taxon>
    </lineage>
</organism>
<keyword evidence="1" id="KW-1133">Transmembrane helix</keyword>
<feature type="transmembrane region" description="Helical" evidence="1">
    <location>
        <begin position="90"/>
        <end position="111"/>
    </location>
</feature>
<sequence length="151" mass="17829">MNVNFFRVVNAILLWTITVIFLPKSSFKRFLPVTLFCSCILLVQTLLNLHFKWWKVKGGTKFIVLDALAFIFGPFFAINLWVFHFTYGKYLLYFFVNFVMDIIFAFPLNALFQKIGHYKLKKFKPITLFLISFALANVNYGFQKLMEKNKP</sequence>
<protein>
    <recommendedName>
        <fullName evidence="4">Permease</fullName>
    </recommendedName>
</protein>